<organism evidence="6 7">
    <name type="scientific">Cinara cedri</name>
    <dbReference type="NCBI Taxonomy" id="506608"/>
    <lineage>
        <taxon>Eukaryota</taxon>
        <taxon>Metazoa</taxon>
        <taxon>Ecdysozoa</taxon>
        <taxon>Arthropoda</taxon>
        <taxon>Hexapoda</taxon>
        <taxon>Insecta</taxon>
        <taxon>Pterygota</taxon>
        <taxon>Neoptera</taxon>
        <taxon>Paraneoptera</taxon>
        <taxon>Hemiptera</taxon>
        <taxon>Sternorrhyncha</taxon>
        <taxon>Aphidomorpha</taxon>
        <taxon>Aphidoidea</taxon>
        <taxon>Aphididae</taxon>
        <taxon>Lachninae</taxon>
        <taxon>Cinara</taxon>
    </lineage>
</organism>
<dbReference type="SUPFAM" id="SSF110857">
    <property type="entry name" value="Gamma-glutamyl cyclotransferase-like"/>
    <property type="match status" value="1"/>
</dbReference>
<feature type="active site" description="Proton acceptor" evidence="3">
    <location>
        <position position="103"/>
    </location>
</feature>
<feature type="binding site" evidence="4">
    <location>
        <position position="151"/>
    </location>
    <ligand>
        <name>substrate</name>
    </ligand>
</feature>
<dbReference type="Proteomes" id="UP000325440">
    <property type="component" value="Unassembled WGS sequence"/>
</dbReference>
<name>A0A5E4MP37_9HEMI</name>
<evidence type="ECO:0000256" key="2">
    <source>
        <dbReference type="ARBA" id="ARBA00023239"/>
    </source>
</evidence>
<gene>
    <name evidence="6" type="ORF">CINCED_3A004489</name>
</gene>
<feature type="signal peptide" evidence="5">
    <location>
        <begin position="1"/>
        <end position="20"/>
    </location>
</feature>
<keyword evidence="7" id="KW-1185">Reference proteome</keyword>
<dbReference type="Gene3D" id="3.10.490.10">
    <property type="entry name" value="Gamma-glutamyl cyclotransferase-like"/>
    <property type="match status" value="1"/>
</dbReference>
<dbReference type="InterPro" id="IPR013024">
    <property type="entry name" value="GGCT-like"/>
</dbReference>
<protein>
    <recommendedName>
        <fullName evidence="1">gamma-glutamylcyclotransferase</fullName>
        <ecNumber evidence="1">4.3.2.9</ecNumber>
    </recommendedName>
</protein>
<dbReference type="EMBL" id="CABPRJ010000950">
    <property type="protein sequence ID" value="VVC31615.1"/>
    <property type="molecule type" value="Genomic_DNA"/>
</dbReference>
<reference evidence="6 7" key="1">
    <citation type="submission" date="2019-08" db="EMBL/GenBank/DDBJ databases">
        <authorList>
            <person name="Alioto T."/>
            <person name="Alioto T."/>
            <person name="Gomez Garrido J."/>
        </authorList>
    </citation>
    <scope>NUCLEOTIDE SEQUENCE [LARGE SCALE GENOMIC DNA]</scope>
</reference>
<dbReference type="Pfam" id="PF13772">
    <property type="entry name" value="AIG2_2"/>
    <property type="match status" value="1"/>
</dbReference>
<dbReference type="EC" id="4.3.2.9" evidence="1"/>
<dbReference type="GO" id="GO:0016740">
    <property type="term" value="F:transferase activity"/>
    <property type="evidence" value="ECO:0007669"/>
    <property type="project" value="UniProtKB-KW"/>
</dbReference>
<evidence type="ECO:0000313" key="6">
    <source>
        <dbReference type="EMBL" id="VVC31615.1"/>
    </source>
</evidence>
<proteinExistence type="predicted"/>
<accession>A0A5E4MP37</accession>
<dbReference type="CDD" id="cd06661">
    <property type="entry name" value="GGCT_like"/>
    <property type="match status" value="1"/>
</dbReference>
<sequence length="193" mass="22189">MNSILIFIIINILFFDSTEPKTMSKFTYFAYGSNMLMSRIHLNNPSAVRIGIGKLNEYRLDFSRYSKKWDGSVATVVPDHTEYVWGVLWQLNKTDMANLDKQEGVGHGVYKVFNATVTFDEKNETCRCYMLVEQPKKENPIPPERRPSKAYLRTMINGANESNIPLDYVQFLNDIPNNGKDGPKELHSLKLTE</sequence>
<evidence type="ECO:0000313" key="7">
    <source>
        <dbReference type="Proteomes" id="UP000325440"/>
    </source>
</evidence>
<keyword evidence="2" id="KW-0456">Lyase</keyword>
<keyword evidence="6" id="KW-0808">Transferase</keyword>
<dbReference type="InterPro" id="IPR017939">
    <property type="entry name" value="G-Glutamylcylcotransferase"/>
</dbReference>
<evidence type="ECO:0000256" key="5">
    <source>
        <dbReference type="SAM" id="SignalP"/>
    </source>
</evidence>
<dbReference type="OrthoDB" id="2924818at2759"/>
<dbReference type="PANTHER" id="PTHR12935:SF0">
    <property type="entry name" value="GAMMA-GLUTAMYLCYCLOTRANSFERASE"/>
    <property type="match status" value="1"/>
</dbReference>
<dbReference type="AlphaFoldDB" id="A0A5E4MP37"/>
<dbReference type="PANTHER" id="PTHR12935">
    <property type="entry name" value="GAMMA-GLUTAMYLCYCLOTRANSFERASE"/>
    <property type="match status" value="1"/>
</dbReference>
<evidence type="ECO:0000256" key="1">
    <source>
        <dbReference type="ARBA" id="ARBA00012346"/>
    </source>
</evidence>
<dbReference type="InterPro" id="IPR036568">
    <property type="entry name" value="GGCT-like_sf"/>
</dbReference>
<feature type="chain" id="PRO_5023126538" description="gamma-glutamylcyclotransferase" evidence="5">
    <location>
        <begin position="21"/>
        <end position="193"/>
    </location>
</feature>
<evidence type="ECO:0000256" key="4">
    <source>
        <dbReference type="PIRSR" id="PIRSR617939-2"/>
    </source>
</evidence>
<evidence type="ECO:0000256" key="3">
    <source>
        <dbReference type="PIRSR" id="PIRSR617939-1"/>
    </source>
</evidence>
<dbReference type="GO" id="GO:0003839">
    <property type="term" value="F:gamma-glutamylcyclotransferase activity"/>
    <property type="evidence" value="ECO:0007669"/>
    <property type="project" value="UniProtKB-EC"/>
</dbReference>
<feature type="binding site" evidence="4">
    <location>
        <begin position="28"/>
        <end position="33"/>
    </location>
    <ligand>
        <name>substrate</name>
    </ligand>
</feature>
<keyword evidence="5" id="KW-0732">Signal</keyword>